<dbReference type="CDD" id="cd07377">
    <property type="entry name" value="WHTH_GntR"/>
    <property type="match status" value="1"/>
</dbReference>
<dbReference type="Pfam" id="PF07729">
    <property type="entry name" value="FCD"/>
    <property type="match status" value="1"/>
</dbReference>
<dbReference type="SUPFAM" id="SSF48008">
    <property type="entry name" value="GntR ligand-binding domain-like"/>
    <property type="match status" value="1"/>
</dbReference>
<dbReference type="Gene3D" id="1.20.120.530">
    <property type="entry name" value="GntR ligand-binding domain-like"/>
    <property type="match status" value="1"/>
</dbReference>
<dbReference type="PANTHER" id="PTHR43537">
    <property type="entry name" value="TRANSCRIPTIONAL REGULATOR, GNTR FAMILY"/>
    <property type="match status" value="1"/>
</dbReference>
<dbReference type="InterPro" id="IPR036388">
    <property type="entry name" value="WH-like_DNA-bd_sf"/>
</dbReference>
<dbReference type="PANTHER" id="PTHR43537:SF5">
    <property type="entry name" value="UXU OPERON TRANSCRIPTIONAL REGULATOR"/>
    <property type="match status" value="1"/>
</dbReference>
<comment type="caution">
    <text evidence="5">The sequence shown here is derived from an EMBL/GenBank/DDBJ whole genome shotgun (WGS) entry which is preliminary data.</text>
</comment>
<gene>
    <name evidence="5" type="ORF">H8S57_02000</name>
</gene>
<dbReference type="InterPro" id="IPR011711">
    <property type="entry name" value="GntR_C"/>
</dbReference>
<dbReference type="RefSeq" id="WP_186906401.1">
    <property type="nucleotide sequence ID" value="NZ_JACOPP010000002.1"/>
</dbReference>
<organism evidence="5 6">
    <name type="scientific">Lawsonibacter hominis</name>
    <dbReference type="NCBI Taxonomy" id="2763053"/>
    <lineage>
        <taxon>Bacteria</taxon>
        <taxon>Bacillati</taxon>
        <taxon>Bacillota</taxon>
        <taxon>Clostridia</taxon>
        <taxon>Eubacteriales</taxon>
        <taxon>Oscillospiraceae</taxon>
        <taxon>Lawsonibacter</taxon>
    </lineage>
</organism>
<dbReference type="SUPFAM" id="SSF46785">
    <property type="entry name" value="Winged helix' DNA-binding domain"/>
    <property type="match status" value="1"/>
</dbReference>
<dbReference type="AlphaFoldDB" id="A0A8J6M8G9"/>
<evidence type="ECO:0000259" key="4">
    <source>
        <dbReference type="PROSITE" id="PS50949"/>
    </source>
</evidence>
<sequence>MAAIKKQSLVDQIYQRLRENIITMQLPLGSHLNVNELQSQMGVSCTPIREAINRLQQEGLVVYENNVGARVLMLDEHDVREIQELAATLQVTAVRLALRQGDRQRMALEIREQIRRYEQALTPQEEVGAVHELVGVFYHNCGNKRLDNSMIAIQGQQLLLRYLYCSCAGHGKNQADFERIYQGVLKNDPDAIIAALRENAERALPGILRCLKEKTS</sequence>
<keyword evidence="3" id="KW-0804">Transcription</keyword>
<evidence type="ECO:0000256" key="2">
    <source>
        <dbReference type="ARBA" id="ARBA00023125"/>
    </source>
</evidence>
<evidence type="ECO:0000313" key="5">
    <source>
        <dbReference type="EMBL" id="MBC5732500.1"/>
    </source>
</evidence>
<accession>A0A8J6M8G9</accession>
<protein>
    <submittedName>
        <fullName evidence="5">GntR family transcriptional regulator</fullName>
    </submittedName>
</protein>
<dbReference type="Pfam" id="PF00392">
    <property type="entry name" value="GntR"/>
    <property type="match status" value="1"/>
</dbReference>
<evidence type="ECO:0000313" key="6">
    <source>
        <dbReference type="Proteomes" id="UP000661435"/>
    </source>
</evidence>
<dbReference type="GO" id="GO:0003677">
    <property type="term" value="F:DNA binding"/>
    <property type="evidence" value="ECO:0007669"/>
    <property type="project" value="UniProtKB-KW"/>
</dbReference>
<dbReference type="InterPro" id="IPR036390">
    <property type="entry name" value="WH_DNA-bd_sf"/>
</dbReference>
<dbReference type="Gene3D" id="1.10.10.10">
    <property type="entry name" value="Winged helix-like DNA-binding domain superfamily/Winged helix DNA-binding domain"/>
    <property type="match status" value="1"/>
</dbReference>
<evidence type="ECO:0000256" key="3">
    <source>
        <dbReference type="ARBA" id="ARBA00023163"/>
    </source>
</evidence>
<keyword evidence="2" id="KW-0238">DNA-binding</keyword>
<name>A0A8J6M8G9_9FIRM</name>
<dbReference type="PROSITE" id="PS50949">
    <property type="entry name" value="HTH_GNTR"/>
    <property type="match status" value="1"/>
</dbReference>
<evidence type="ECO:0000256" key="1">
    <source>
        <dbReference type="ARBA" id="ARBA00023015"/>
    </source>
</evidence>
<dbReference type="EMBL" id="JACOPP010000002">
    <property type="protein sequence ID" value="MBC5732500.1"/>
    <property type="molecule type" value="Genomic_DNA"/>
</dbReference>
<dbReference type="Proteomes" id="UP000661435">
    <property type="component" value="Unassembled WGS sequence"/>
</dbReference>
<dbReference type="SMART" id="SM00345">
    <property type="entry name" value="HTH_GNTR"/>
    <property type="match status" value="1"/>
</dbReference>
<dbReference type="InterPro" id="IPR000524">
    <property type="entry name" value="Tscrpt_reg_HTH_GntR"/>
</dbReference>
<dbReference type="GO" id="GO:0003700">
    <property type="term" value="F:DNA-binding transcription factor activity"/>
    <property type="evidence" value="ECO:0007669"/>
    <property type="project" value="InterPro"/>
</dbReference>
<keyword evidence="6" id="KW-1185">Reference proteome</keyword>
<reference evidence="5" key="1">
    <citation type="submission" date="2020-08" db="EMBL/GenBank/DDBJ databases">
        <title>Genome public.</title>
        <authorList>
            <person name="Liu C."/>
            <person name="Sun Q."/>
        </authorList>
    </citation>
    <scope>NUCLEOTIDE SEQUENCE</scope>
    <source>
        <strain evidence="5">NSJ-51</strain>
    </source>
</reference>
<feature type="domain" description="HTH gntR-type" evidence="4">
    <location>
        <begin position="7"/>
        <end position="74"/>
    </location>
</feature>
<proteinExistence type="predicted"/>
<dbReference type="InterPro" id="IPR008920">
    <property type="entry name" value="TF_FadR/GntR_C"/>
</dbReference>
<keyword evidence="1" id="KW-0805">Transcription regulation</keyword>